<protein>
    <submittedName>
        <fullName evidence="1">Uncharacterized protein</fullName>
    </submittedName>
</protein>
<accession>G0U770</accession>
<organism evidence="1">
    <name type="scientific">Trypanosoma vivax (strain Y486)</name>
    <dbReference type="NCBI Taxonomy" id="1055687"/>
    <lineage>
        <taxon>Eukaryota</taxon>
        <taxon>Discoba</taxon>
        <taxon>Euglenozoa</taxon>
        <taxon>Kinetoplastea</taxon>
        <taxon>Metakinetoplastina</taxon>
        <taxon>Trypanosomatida</taxon>
        <taxon>Trypanosomatidae</taxon>
        <taxon>Trypanosoma</taxon>
        <taxon>Duttonella</taxon>
    </lineage>
</organism>
<dbReference type="VEuPathDB" id="TriTrypDB:TvY486_1007730"/>
<dbReference type="AlphaFoldDB" id="G0U770"/>
<reference evidence="1" key="1">
    <citation type="journal article" date="2012" name="Proc. Natl. Acad. Sci. U.S.A.">
        <title>Antigenic diversity is generated by distinct evolutionary mechanisms in African trypanosome species.</title>
        <authorList>
            <person name="Jackson A.P."/>
            <person name="Berry A."/>
            <person name="Aslett M."/>
            <person name="Allison H.C."/>
            <person name="Burton P."/>
            <person name="Vavrova-Anderson J."/>
            <person name="Brown R."/>
            <person name="Browne H."/>
            <person name="Corton N."/>
            <person name="Hauser H."/>
            <person name="Gamble J."/>
            <person name="Gilderthorp R."/>
            <person name="Marcello L."/>
            <person name="McQuillan J."/>
            <person name="Otto T.D."/>
            <person name="Quail M.A."/>
            <person name="Sanders M.J."/>
            <person name="van Tonder A."/>
            <person name="Ginger M.L."/>
            <person name="Field M.C."/>
            <person name="Barry J.D."/>
            <person name="Hertz-Fowler C."/>
            <person name="Berriman M."/>
        </authorList>
    </citation>
    <scope>NUCLEOTIDE SEQUENCE</scope>
    <source>
        <strain evidence="1">Y486</strain>
    </source>
</reference>
<dbReference type="EMBL" id="HE573026">
    <property type="protein sequence ID" value="CCC51727.1"/>
    <property type="molecule type" value="Genomic_DNA"/>
</dbReference>
<sequence length="130" mass="14364">MQDDHVMRVGPIARGDGSQCGCRMLVPQEYERSRLELGKCSRCDASWCVLLACGVGMGYGGDVELPFVITGRKGGPVIETRDEVGKNRAVGCGERKESTCWSMLSHCKANRVCLLLRPPSYLQQLTRKSR</sequence>
<proteinExistence type="predicted"/>
<evidence type="ECO:0000313" key="1">
    <source>
        <dbReference type="EMBL" id="CCC51727.1"/>
    </source>
</evidence>
<gene>
    <name evidence="1" type="ORF">TVY486_1007730</name>
</gene>
<name>G0U770_TRYVY</name>